<dbReference type="AlphaFoldDB" id="A0A142VU22"/>
<protein>
    <submittedName>
        <fullName evidence="1">Uncharacterized protein</fullName>
    </submittedName>
</protein>
<dbReference type="Proteomes" id="UP000076234">
    <property type="component" value="Chromosome"/>
</dbReference>
<proteinExistence type="predicted"/>
<evidence type="ECO:0000313" key="2">
    <source>
        <dbReference type="Proteomes" id="UP000076234"/>
    </source>
</evidence>
<dbReference type="KEGG" id="ster:AOA14_01170"/>
<evidence type="ECO:0000313" key="1">
    <source>
        <dbReference type="EMBL" id="AMU93212.1"/>
    </source>
</evidence>
<accession>A0A142VU22</accession>
<reference evidence="1 2" key="2">
    <citation type="journal article" date="2016" name="Genome Announc.">
        <title>Complete Genome Sequence of Sphingopyxis terrae Strain 203-1 (NBRC 111660), a Polyethylene Glycol Degrader.</title>
        <authorList>
            <person name="Ohtsubo Y."/>
            <person name="Nonoyama S."/>
            <person name="Nagata Y."/>
            <person name="Numata M."/>
            <person name="Tsuchikane K."/>
            <person name="Hosoyama A."/>
            <person name="Yamazoe A."/>
            <person name="Tsuda M."/>
            <person name="Fujita N."/>
            <person name="Kawai F."/>
        </authorList>
    </citation>
    <scope>NUCLEOTIDE SEQUENCE [LARGE SCALE GENOMIC DNA]</scope>
    <source>
        <strain evidence="1 2">203-1</strain>
    </source>
</reference>
<dbReference type="EMBL" id="CP013342">
    <property type="protein sequence ID" value="AMU93212.1"/>
    <property type="molecule type" value="Genomic_DNA"/>
</dbReference>
<organism evidence="1 2">
    <name type="scientific">Sphingopyxis terrae subsp. terrae NBRC 15098</name>
    <dbReference type="NCBI Taxonomy" id="1219058"/>
    <lineage>
        <taxon>Bacteria</taxon>
        <taxon>Pseudomonadati</taxon>
        <taxon>Pseudomonadota</taxon>
        <taxon>Alphaproteobacteria</taxon>
        <taxon>Sphingomonadales</taxon>
        <taxon>Sphingomonadaceae</taxon>
        <taxon>Sphingopyxis</taxon>
    </lineage>
</organism>
<sequence length="66" mass="7026">MDAETMRTVARLARSRADRGSSAAHGDGLQRLGAARALRQLAIDLEVSADACEVSPPPSRRRGRPA</sequence>
<gene>
    <name evidence="1" type="ORF">AOA14_01170</name>
</gene>
<name>A0A142VU22_9SPHN</name>
<reference evidence="2" key="1">
    <citation type="submission" date="2015-11" db="EMBL/GenBank/DDBJ databases">
        <title>Complete genome sequence of a polyethylene glycol-degrading strain Sphingopyxis terrae strain 203-1 (NBRC 15098).</title>
        <authorList>
            <person name="Yoshiyuki O."/>
            <person name="Shouta N."/>
            <person name="Nagata Y."/>
            <person name="Numata M."/>
            <person name="Tsuchikane K."/>
            <person name="Hosoyama A."/>
            <person name="Yamazoe A."/>
            <person name="Tsuda M."/>
            <person name="Fujita N."/>
            <person name="Kawai F."/>
        </authorList>
    </citation>
    <scope>NUCLEOTIDE SEQUENCE [LARGE SCALE GENOMIC DNA]</scope>
    <source>
        <strain evidence="2">203-1</strain>
    </source>
</reference>